<evidence type="ECO:0000313" key="3">
    <source>
        <dbReference type="EMBL" id="KAH7050127.1"/>
    </source>
</evidence>
<dbReference type="Proteomes" id="UP000774617">
    <property type="component" value="Unassembled WGS sequence"/>
</dbReference>
<accession>A0ABQ8GAL1</accession>
<reference evidence="3 4" key="1">
    <citation type="journal article" date="2021" name="Nat. Commun.">
        <title>Genetic determinants of endophytism in the Arabidopsis root mycobiome.</title>
        <authorList>
            <person name="Mesny F."/>
            <person name="Miyauchi S."/>
            <person name="Thiergart T."/>
            <person name="Pickel B."/>
            <person name="Atanasova L."/>
            <person name="Karlsson M."/>
            <person name="Huettel B."/>
            <person name="Barry K.W."/>
            <person name="Haridas S."/>
            <person name="Chen C."/>
            <person name="Bauer D."/>
            <person name="Andreopoulos W."/>
            <person name="Pangilinan J."/>
            <person name="LaButti K."/>
            <person name="Riley R."/>
            <person name="Lipzen A."/>
            <person name="Clum A."/>
            <person name="Drula E."/>
            <person name="Henrissat B."/>
            <person name="Kohler A."/>
            <person name="Grigoriev I.V."/>
            <person name="Martin F.M."/>
            <person name="Hacquard S."/>
        </authorList>
    </citation>
    <scope>NUCLEOTIDE SEQUENCE [LARGE SCALE GENOMIC DNA]</scope>
    <source>
        <strain evidence="3 4">MPI-SDFR-AT-0080</strain>
    </source>
</reference>
<feature type="signal peptide" evidence="2">
    <location>
        <begin position="1"/>
        <end position="20"/>
    </location>
</feature>
<name>A0ABQ8GAL1_9PEZI</name>
<sequence>MAPCFAWPLVLAAARLGLQSIRPRAAVPERAYPLIAAVHGGQQAPGNQWPIEVVGSRAIRCLRRHPQVYLLTRIPLPTMRHGFDRTTNEKPSPTRPPTSEIATSPTLRCAEKAQGHRLAQASTCQARLFRPNR</sequence>
<keyword evidence="2" id="KW-0732">Signal</keyword>
<feature type="region of interest" description="Disordered" evidence="1">
    <location>
        <begin position="80"/>
        <end position="104"/>
    </location>
</feature>
<feature type="chain" id="PRO_5045828639" description="Secreted protein" evidence="2">
    <location>
        <begin position="21"/>
        <end position="133"/>
    </location>
</feature>
<dbReference type="EMBL" id="JAGTJR010000013">
    <property type="protein sequence ID" value="KAH7050127.1"/>
    <property type="molecule type" value="Genomic_DNA"/>
</dbReference>
<comment type="caution">
    <text evidence="3">The sequence shown here is derived from an EMBL/GenBank/DDBJ whole genome shotgun (WGS) entry which is preliminary data.</text>
</comment>
<evidence type="ECO:0000256" key="1">
    <source>
        <dbReference type="SAM" id="MobiDB-lite"/>
    </source>
</evidence>
<evidence type="ECO:0000256" key="2">
    <source>
        <dbReference type="SAM" id="SignalP"/>
    </source>
</evidence>
<proteinExistence type="predicted"/>
<organism evidence="3 4">
    <name type="scientific">Macrophomina phaseolina</name>
    <dbReference type="NCBI Taxonomy" id="35725"/>
    <lineage>
        <taxon>Eukaryota</taxon>
        <taxon>Fungi</taxon>
        <taxon>Dikarya</taxon>
        <taxon>Ascomycota</taxon>
        <taxon>Pezizomycotina</taxon>
        <taxon>Dothideomycetes</taxon>
        <taxon>Dothideomycetes incertae sedis</taxon>
        <taxon>Botryosphaeriales</taxon>
        <taxon>Botryosphaeriaceae</taxon>
        <taxon>Macrophomina</taxon>
    </lineage>
</organism>
<evidence type="ECO:0008006" key="5">
    <source>
        <dbReference type="Google" id="ProtNLM"/>
    </source>
</evidence>
<gene>
    <name evidence="3" type="ORF">B0J12DRAFT_87910</name>
</gene>
<evidence type="ECO:0000313" key="4">
    <source>
        <dbReference type="Proteomes" id="UP000774617"/>
    </source>
</evidence>
<keyword evidence="4" id="KW-1185">Reference proteome</keyword>
<protein>
    <recommendedName>
        <fullName evidence="5">Secreted protein</fullName>
    </recommendedName>
</protein>